<evidence type="ECO:0000256" key="2">
    <source>
        <dbReference type="ARBA" id="ARBA00006739"/>
    </source>
</evidence>
<evidence type="ECO:0000259" key="5">
    <source>
        <dbReference type="Pfam" id="PF00534"/>
    </source>
</evidence>
<keyword evidence="8" id="KW-1185">Reference proteome</keyword>
<dbReference type="Proteomes" id="UP000626844">
    <property type="component" value="Unassembled WGS sequence"/>
</dbReference>
<dbReference type="EMBL" id="JACXAI010000002">
    <property type="protein sequence ID" value="MBD1378991.1"/>
    <property type="molecule type" value="Genomic_DNA"/>
</dbReference>
<feature type="domain" description="Glycosyltransferase 2-like" evidence="6">
    <location>
        <begin position="226"/>
        <end position="399"/>
    </location>
</feature>
<dbReference type="PANTHER" id="PTHR43179">
    <property type="entry name" value="RHAMNOSYLTRANSFERASE WBBL"/>
    <property type="match status" value="1"/>
</dbReference>
<comment type="pathway">
    <text evidence="1">Cell wall biogenesis; cell wall polysaccharide biosynthesis.</text>
</comment>
<dbReference type="SUPFAM" id="SSF53756">
    <property type="entry name" value="UDP-Glycosyltransferase/glycogen phosphorylase"/>
    <property type="match status" value="1"/>
</dbReference>
<dbReference type="GO" id="GO:0016757">
    <property type="term" value="F:glycosyltransferase activity"/>
    <property type="evidence" value="ECO:0007669"/>
    <property type="project" value="UniProtKB-KW"/>
</dbReference>
<evidence type="ECO:0000259" key="6">
    <source>
        <dbReference type="Pfam" id="PF00535"/>
    </source>
</evidence>
<accession>A0A926RVL5</accession>
<dbReference type="InterPro" id="IPR029044">
    <property type="entry name" value="Nucleotide-diphossugar_trans"/>
</dbReference>
<protein>
    <submittedName>
        <fullName evidence="7">Glycosyltransferase</fullName>
    </submittedName>
</protein>
<dbReference type="Pfam" id="PF13385">
    <property type="entry name" value="Laminin_G_3"/>
    <property type="match status" value="1"/>
</dbReference>
<organism evidence="7 8">
    <name type="scientific">Metabacillus arenae</name>
    <dbReference type="NCBI Taxonomy" id="2771434"/>
    <lineage>
        <taxon>Bacteria</taxon>
        <taxon>Bacillati</taxon>
        <taxon>Bacillota</taxon>
        <taxon>Bacilli</taxon>
        <taxon>Bacillales</taxon>
        <taxon>Bacillaceae</taxon>
        <taxon>Metabacillus</taxon>
    </lineage>
</organism>
<dbReference type="SUPFAM" id="SSF49899">
    <property type="entry name" value="Concanavalin A-like lectins/glucanases"/>
    <property type="match status" value="1"/>
</dbReference>
<comment type="similarity">
    <text evidence="2">Belongs to the glycosyltransferase 2 family.</text>
</comment>
<sequence>MSTNEILEFNGKEQYIVKDLFSAAQNSFTYEFWIKPAGNIKIIPETISGTFGINGQRWVIGAGHGGMNGKNSGAGISVGLNGITVLEHSNNYLTATLVYQFKINKFTHIAIVYNDKTPSLYINGNFIKTGLRSPKQHVYPSGIFGGLEPYGNFIGQVGNLRIWNHARTEKQIKHHLISQIARNEPGLLCSTAKILEKKNSFYRFPKKEIHLINKQIDQMRIEKIDIIICVYNALDHVKKCIESIKENTIIPHRLILIDDGSNSETKKYLQSLDGIILIKNKENIGYTKSVNIGLKSSSSRNVVILNSDTIVSMGWLNKLIDALDSEEKIGIVSPLSNAASYQSVPRIFKPGTTEWDIHEPPFNVQLWSQFVKQTSGRKRPYLPNLNGFCLAIKRKVINKIGYFDEKKFPLGYGEENEYCLRAQDNGFDTRIVDNCYIYHAKSKSFTHERRKELSNKSNKVYTEIFNIERLRKNNKILQEYNPLNAHRYRIQHFKSISLTIGYVLPVAGISGGIISVLQLVKGLNDIGIKASVIIPNSQLKFIHKINEMKKYIITFNKTEEIPKIGASFDILVATHNSSVKFVQEAIKLATKPVLPGYFIQDYEPWFYEPHSHECKVAKDSYEIIPDIVGVAKTDYLVETVRELHPDFNIYKIPPSFDLSMYKPHISNLLEKVPIKICAMVRPSTPRRAPQKTIKVLTRLLNEVNSKVEIHIFGCENRELKNLNVNRSIIKHGVLDQPSVFNLMCNCDIFLDMSTFQAFGRTGLEAMAAGCLPILPKDCGTSEYAINDQNALLIDTKNEESALRTLLEIINNSSKRLELKKNALNTVLDYDCIGDALRQWEVFCQEYKFRFKPPKVSIIIFVNKKDHYLKWLENLMKNTSYSHYELLIISTSVNYETIKNLNNKRIGNNNNNIKVIGVSNTALISKAYNEAAATAKGELLLFLNEGIEFENKNWLSKMVKQLLTIPLTSAVVPKILLPDKTVHSSGIKVNINEEKKSFLSAEEIKKSMPSSYVDAVSSNCLLIKKDIFNIVGGFDTKFNNRQMAIDLSFSLRANGFDLYFCSESSVTLASTSRSEEKIINSDKLRLKWDGLMNNLI</sequence>
<dbReference type="AlphaFoldDB" id="A0A926RVL5"/>
<comment type="caution">
    <text evidence="7">The sequence shown here is derived from an EMBL/GenBank/DDBJ whole genome shotgun (WGS) entry which is preliminary data.</text>
</comment>
<reference evidence="7" key="1">
    <citation type="submission" date="2020-09" db="EMBL/GenBank/DDBJ databases">
        <title>A novel bacterium of genus Bacillus, isolated from South China Sea.</title>
        <authorList>
            <person name="Huang H."/>
            <person name="Mo K."/>
            <person name="Hu Y."/>
        </authorList>
    </citation>
    <scope>NUCLEOTIDE SEQUENCE</scope>
    <source>
        <strain evidence="7">IB182487</strain>
    </source>
</reference>
<keyword evidence="4" id="KW-0808">Transferase</keyword>
<feature type="domain" description="Glycosyl transferase family 1" evidence="5">
    <location>
        <begin position="683"/>
        <end position="822"/>
    </location>
</feature>
<dbReference type="Pfam" id="PF00534">
    <property type="entry name" value="Glycos_transf_1"/>
    <property type="match status" value="1"/>
</dbReference>
<dbReference type="SUPFAM" id="SSF53448">
    <property type="entry name" value="Nucleotide-diphospho-sugar transferases"/>
    <property type="match status" value="2"/>
</dbReference>
<dbReference type="PANTHER" id="PTHR43179:SF12">
    <property type="entry name" value="GALACTOFURANOSYLTRANSFERASE GLFT2"/>
    <property type="match status" value="1"/>
</dbReference>
<dbReference type="Pfam" id="PF00535">
    <property type="entry name" value="Glycos_transf_2"/>
    <property type="match status" value="1"/>
</dbReference>
<evidence type="ECO:0000313" key="7">
    <source>
        <dbReference type="EMBL" id="MBD1378991.1"/>
    </source>
</evidence>
<dbReference type="Gene3D" id="3.40.50.11090">
    <property type="match status" value="1"/>
</dbReference>
<dbReference type="CDD" id="cd03801">
    <property type="entry name" value="GT4_PimA-like"/>
    <property type="match status" value="1"/>
</dbReference>
<keyword evidence="3" id="KW-0328">Glycosyltransferase</keyword>
<dbReference type="Gene3D" id="3.40.50.2000">
    <property type="entry name" value="Glycogen Phosphorylase B"/>
    <property type="match status" value="1"/>
</dbReference>
<gene>
    <name evidence="7" type="ORF">IC621_02000</name>
</gene>
<name>A0A926RVL5_9BACI</name>
<proteinExistence type="inferred from homology"/>
<evidence type="ECO:0000313" key="8">
    <source>
        <dbReference type="Proteomes" id="UP000626844"/>
    </source>
</evidence>
<evidence type="ECO:0000256" key="4">
    <source>
        <dbReference type="ARBA" id="ARBA00022679"/>
    </source>
</evidence>
<evidence type="ECO:0000256" key="1">
    <source>
        <dbReference type="ARBA" id="ARBA00004776"/>
    </source>
</evidence>
<dbReference type="InterPro" id="IPR001173">
    <property type="entry name" value="Glyco_trans_2-like"/>
</dbReference>
<dbReference type="RefSeq" id="WP_191155220.1">
    <property type="nucleotide sequence ID" value="NZ_JACXAI010000002.1"/>
</dbReference>
<dbReference type="InterPro" id="IPR013320">
    <property type="entry name" value="ConA-like_dom_sf"/>
</dbReference>
<dbReference type="InterPro" id="IPR001296">
    <property type="entry name" value="Glyco_trans_1"/>
</dbReference>
<dbReference type="Gene3D" id="3.90.550.10">
    <property type="entry name" value="Spore Coat Polysaccharide Biosynthesis Protein SpsA, Chain A"/>
    <property type="match status" value="2"/>
</dbReference>
<evidence type="ECO:0000256" key="3">
    <source>
        <dbReference type="ARBA" id="ARBA00022676"/>
    </source>
</evidence>
<dbReference type="Gene3D" id="2.60.120.200">
    <property type="match status" value="1"/>
</dbReference>